<reference evidence="1 2" key="1">
    <citation type="submission" date="2018-06" db="EMBL/GenBank/DDBJ databases">
        <authorList>
            <consortium name="Pathogen Informatics"/>
            <person name="Doyle S."/>
        </authorList>
    </citation>
    <scope>NUCLEOTIDE SEQUENCE [LARGE SCALE GENOMIC DNA]</scope>
    <source>
        <strain evidence="1 2">NCTC11685</strain>
    </source>
</reference>
<evidence type="ECO:0000313" key="1">
    <source>
        <dbReference type="EMBL" id="STV83007.1"/>
    </source>
</evidence>
<dbReference type="GO" id="GO:0004413">
    <property type="term" value="F:homoserine kinase activity"/>
    <property type="evidence" value="ECO:0007669"/>
    <property type="project" value="UniProtKB-EC"/>
</dbReference>
<keyword evidence="1" id="KW-0808">Transferase</keyword>
<dbReference type="EC" id="2.7.1.39" evidence="1"/>
<accession>A0A7H4N843</accession>
<dbReference type="Gene3D" id="3.30.230.10">
    <property type="match status" value="1"/>
</dbReference>
<comment type="caution">
    <text evidence="1">The sequence shown here is derived from an EMBL/GenBank/DDBJ whole genome shotgun (WGS) entry which is preliminary data.</text>
</comment>
<organism evidence="1 2">
    <name type="scientific">Klebsiella michiganensis</name>
    <dbReference type="NCBI Taxonomy" id="1134687"/>
    <lineage>
        <taxon>Bacteria</taxon>
        <taxon>Pseudomonadati</taxon>
        <taxon>Pseudomonadota</taxon>
        <taxon>Gammaproteobacteria</taxon>
        <taxon>Enterobacterales</taxon>
        <taxon>Enterobacteriaceae</taxon>
        <taxon>Klebsiella/Raoultella group</taxon>
        <taxon>Klebsiella</taxon>
    </lineage>
</organism>
<keyword evidence="1" id="KW-0418">Kinase</keyword>
<proteinExistence type="predicted"/>
<dbReference type="InterPro" id="IPR014721">
    <property type="entry name" value="Ribsml_uS5_D2-typ_fold_subgr"/>
</dbReference>
<dbReference type="EMBL" id="UGMS01000001">
    <property type="protein sequence ID" value="STV83007.1"/>
    <property type="molecule type" value="Genomic_DNA"/>
</dbReference>
<dbReference type="Proteomes" id="UP000254863">
    <property type="component" value="Unassembled WGS sequence"/>
</dbReference>
<name>A0A7H4N843_9ENTR</name>
<evidence type="ECO:0000313" key="2">
    <source>
        <dbReference type="Proteomes" id="UP000254863"/>
    </source>
</evidence>
<protein>
    <submittedName>
        <fullName evidence="1">Homoserine kinase</fullName>
        <ecNumber evidence="1">2.7.1.39</ecNumber>
    </submittedName>
</protein>
<sequence>MPPASSANMSVGFDVLGAAVTPVDGTLLGDNVSVEAATSFSLPKRGSLRQ</sequence>
<gene>
    <name evidence="1" type="primary">thrB_4</name>
    <name evidence="1" type="ORF">NCTC11685_03243</name>
</gene>
<dbReference type="AlphaFoldDB" id="A0A7H4N843"/>